<evidence type="ECO:0000313" key="2">
    <source>
        <dbReference type="Proteomes" id="UP000269940"/>
    </source>
</evidence>
<dbReference type="EMBL" id="MH746814">
    <property type="protein sequence ID" value="AYD82337.1"/>
    <property type="molecule type" value="Genomic_DNA"/>
</dbReference>
<evidence type="ECO:0000313" key="1">
    <source>
        <dbReference type="EMBL" id="AYD82337.1"/>
    </source>
</evidence>
<keyword evidence="1" id="KW-0436">Ligase</keyword>
<accession>A0A386KB97</accession>
<name>A0A386KB97_9CAUD</name>
<dbReference type="Proteomes" id="UP000269940">
    <property type="component" value="Segment"/>
</dbReference>
<reference evidence="1 2" key="1">
    <citation type="submission" date="2018-08" db="EMBL/GenBank/DDBJ databases">
        <title>Complete genome sequence of five Acinetobacter baumannii phages from Abidjan, Cote d'Ivoire.</title>
        <authorList>
            <person name="Essoh C."/>
            <person name="Vernadet J.-P."/>
            <person name="Vergnaud G."/>
            <person name="Resch G."/>
            <person name="Pourcel C."/>
        </authorList>
    </citation>
    <scope>NUCLEOTIDE SEQUENCE [LARGE SCALE GENOMIC DNA]</scope>
</reference>
<keyword evidence="2" id="KW-1185">Reference proteome</keyword>
<gene>
    <name evidence="1" type="ORF">Aci05_111</name>
</gene>
<protein>
    <submittedName>
        <fullName evidence="1">RNA ligase</fullName>
    </submittedName>
</protein>
<sequence>MSEVIRNKVVEQRTWAGQKVELTIKKYKPVVFHKNLWDQYPSAIKARGAVYHGDEQVVYPMDKCFNYLENGCGKDIEGDHYVMWYRKVNGFMMNLTFHEALGWIISTTGDAIIFGNVTENQYINMALQYIEKYDGFGLYEQLKSDYCYFDDDQFTVTFEVVHENDPHIVTEVTGLYALCVQKNGVTIPLNVSLQEDGSGEFDDLKEALKVCRHEGFMVYNGAGELLFKMKSPYYLAKKWVQRGGAKRVWSNDYKERLDEEYYPIIDYLRSHHDKEEWDKMSEEAKSTAFLDAYYFVNNFSREG</sequence>
<proteinExistence type="predicted"/>
<organism evidence="1 2">
    <name type="scientific">Acinetobacter phage vB_AbaM_B09_Aci05</name>
    <dbReference type="NCBI Taxonomy" id="2315458"/>
    <lineage>
        <taxon>Viruses</taxon>
        <taxon>Duplodnaviria</taxon>
        <taxon>Heunggongvirae</taxon>
        <taxon>Uroviricota</taxon>
        <taxon>Caudoviricetes</taxon>
        <taxon>Saclayvirus</taxon>
        <taxon>Saclayvirus Aci05</taxon>
    </lineage>
</organism>
<dbReference type="GO" id="GO:0016874">
    <property type="term" value="F:ligase activity"/>
    <property type="evidence" value="ECO:0007669"/>
    <property type="project" value="UniProtKB-KW"/>
</dbReference>